<reference evidence="3 4" key="1">
    <citation type="submission" date="2017-11" db="EMBL/GenBank/DDBJ databases">
        <title>De-novo sequencing of pomegranate (Punica granatum L.) genome.</title>
        <authorList>
            <person name="Akparov Z."/>
            <person name="Amiraslanov A."/>
            <person name="Hajiyeva S."/>
            <person name="Abbasov M."/>
            <person name="Kaur K."/>
            <person name="Hamwieh A."/>
            <person name="Solovyev V."/>
            <person name="Salamov A."/>
            <person name="Braich B."/>
            <person name="Kosarev P."/>
            <person name="Mahmoud A."/>
            <person name="Hajiyev E."/>
            <person name="Babayeva S."/>
            <person name="Izzatullayeva V."/>
            <person name="Mammadov A."/>
            <person name="Mammadov A."/>
            <person name="Sharifova S."/>
            <person name="Ojaghi J."/>
            <person name="Eynullazada K."/>
            <person name="Bayramov B."/>
            <person name="Abdulazimova A."/>
            <person name="Shahmuradov I."/>
        </authorList>
    </citation>
    <scope>NUCLEOTIDE SEQUENCE [LARGE SCALE GENOMIC DNA]</scope>
    <source>
        <strain evidence="4">cv. AG2017</strain>
        <tissue evidence="3">Leaf</tissue>
    </source>
</reference>
<evidence type="ECO:0000259" key="2">
    <source>
        <dbReference type="PROSITE" id="PS50174"/>
    </source>
</evidence>
<dbReference type="EMBL" id="PGOL01000434">
    <property type="protein sequence ID" value="PKI70656.1"/>
    <property type="molecule type" value="Genomic_DNA"/>
</dbReference>
<feature type="domain" description="G-patch" evidence="2">
    <location>
        <begin position="670"/>
        <end position="716"/>
    </location>
</feature>
<evidence type="ECO:0000256" key="1">
    <source>
        <dbReference type="SAM" id="MobiDB-lite"/>
    </source>
</evidence>
<feature type="region of interest" description="Disordered" evidence="1">
    <location>
        <begin position="793"/>
        <end position="813"/>
    </location>
</feature>
<dbReference type="InterPro" id="IPR000467">
    <property type="entry name" value="G_patch_dom"/>
</dbReference>
<gene>
    <name evidence="3" type="ORF">CRG98_008889</name>
</gene>
<feature type="region of interest" description="Disordered" evidence="1">
    <location>
        <begin position="1"/>
        <end position="43"/>
    </location>
</feature>
<organism evidence="3 4">
    <name type="scientific">Punica granatum</name>
    <name type="common">Pomegranate</name>
    <dbReference type="NCBI Taxonomy" id="22663"/>
    <lineage>
        <taxon>Eukaryota</taxon>
        <taxon>Viridiplantae</taxon>
        <taxon>Streptophyta</taxon>
        <taxon>Embryophyta</taxon>
        <taxon>Tracheophyta</taxon>
        <taxon>Spermatophyta</taxon>
        <taxon>Magnoliopsida</taxon>
        <taxon>eudicotyledons</taxon>
        <taxon>Gunneridae</taxon>
        <taxon>Pentapetalae</taxon>
        <taxon>rosids</taxon>
        <taxon>malvids</taxon>
        <taxon>Myrtales</taxon>
        <taxon>Lythraceae</taxon>
        <taxon>Punica</taxon>
    </lineage>
</organism>
<comment type="caution">
    <text evidence="3">The sequence shown here is derived from an EMBL/GenBank/DDBJ whole genome shotgun (WGS) entry which is preliminary data.</text>
</comment>
<dbReference type="Proteomes" id="UP000233551">
    <property type="component" value="Unassembled WGS sequence"/>
</dbReference>
<accession>A0A2I0KS30</accession>
<dbReference type="GO" id="GO:0003676">
    <property type="term" value="F:nucleic acid binding"/>
    <property type="evidence" value="ECO:0007669"/>
    <property type="project" value="InterPro"/>
</dbReference>
<dbReference type="PANTHER" id="PTHR32108">
    <property type="entry name" value="DNA-DIRECTED RNA POLYMERASE SUBUNIT ALPHA"/>
    <property type="match status" value="1"/>
</dbReference>
<feature type="region of interest" description="Disordered" evidence="1">
    <location>
        <begin position="356"/>
        <end position="382"/>
    </location>
</feature>
<name>A0A2I0KS30_PUNGR</name>
<feature type="region of interest" description="Disordered" evidence="1">
    <location>
        <begin position="403"/>
        <end position="426"/>
    </location>
</feature>
<dbReference type="PANTHER" id="PTHR32108:SF9">
    <property type="entry name" value="REVERSE TRANSCRIPTASE RNASE H-LIKE DOMAIN-CONTAINING PROTEIN"/>
    <property type="match status" value="1"/>
</dbReference>
<protein>
    <recommendedName>
        <fullName evidence="2">G-patch domain-containing protein</fullName>
    </recommendedName>
</protein>
<dbReference type="Pfam" id="PF03732">
    <property type="entry name" value="Retrotrans_gag"/>
    <property type="match status" value="1"/>
</dbReference>
<dbReference type="STRING" id="22663.A0A2I0KS30"/>
<keyword evidence="4" id="KW-1185">Reference proteome</keyword>
<evidence type="ECO:0000313" key="4">
    <source>
        <dbReference type="Proteomes" id="UP000233551"/>
    </source>
</evidence>
<proteinExistence type="predicted"/>
<feature type="compositionally biased region" description="Polar residues" evidence="1">
    <location>
        <begin position="802"/>
        <end position="813"/>
    </location>
</feature>
<dbReference type="CDD" id="cd00303">
    <property type="entry name" value="retropepsin_like"/>
    <property type="match status" value="1"/>
</dbReference>
<sequence length="813" mass="88521">MHAPPPHMSPTGVPPAHRGASPTHLPPLASSGAHLAYSGGQPSSAVDDRARIAVLESTVNQLAATMATNMAELMVLLKAPPSFSHPANLPAVTPVPSATMLEPPMLVPPPISTPVPVPVSASVPTPTSAVPPPIIFLPTTAQAPAHTAEPPLYQAPQPHIGLSYQAPPPINIAYSEPGTPSHAAPRAPPTNFLPEMETEQERRIKRMEETIKALQAGDPRHNTSYLDSTLFPGMQLPPKVKVLDFQKYDGTTDPRHHLRHYRGKMLQYWDYEQFVIATFQESLSGPTLNWFMSLQAENIPSWTKLSKKFVEQYQYNMDTPPSFLELSTMEMAEEMIMAGKQVDLGIKLGRIEGLTKKGEGESSRKTASAATPTGGRRSKEASVNAVNAGHNALQQYSVSFTPAPSTTPAYAPPPSPYPSRHPAQPGVRGQLGGPSPFVIEYVPPKTTVGFARFGVAPTPFVIEIPAKEPYQDSKVPWTYEGSVGNLEQQFSVMGVTRSGRVYENPETARKGKAPAVPGVASGASSIPLKKVMIDNGSALNVCPVSTLKRMNMDLNRIRPSKTAVRAFDGSRREVNGEIDLLIEVGPCSFSVTFQVLDIPNAGAVPSTLYQKLKFIVEEQLITVKGEEDYAIYKETAVPYISIGDDQNLPFHSFDTISVIRDYGKVGPSCADRMVGKILLRHNYIPGSELGAHGQGISRPIEIEEYKNKRGLSFRPSYHEIIDARRGKHLHRLATRYGKINGASRFIRSPTFFLGCHTSSEVLLTVPPRIQTASLLTCQTYAPSPRRLLQGLTSASRRKMRDSTTGSQSRVTLL</sequence>
<dbReference type="InterPro" id="IPR005162">
    <property type="entry name" value="Retrotrans_gag_dom"/>
</dbReference>
<feature type="compositionally biased region" description="Pro residues" evidence="1">
    <location>
        <begin position="410"/>
        <end position="419"/>
    </location>
</feature>
<dbReference type="AlphaFoldDB" id="A0A2I0KS30"/>
<evidence type="ECO:0000313" key="3">
    <source>
        <dbReference type="EMBL" id="PKI70656.1"/>
    </source>
</evidence>
<dbReference type="PROSITE" id="PS50174">
    <property type="entry name" value="G_PATCH"/>
    <property type="match status" value="1"/>
</dbReference>